<keyword evidence="4" id="KW-1185">Reference proteome</keyword>
<sequence>MATAAAWLATAPAQAAVLDFSGDICGVSATFESCGNGSVLNQGYGDIAGQLDVIYSGLFRWGSGYNGTTDVAYAGQNVAGEIFLSPLSGFSVTLNSLSLHSWLSANRNTSLVIRDGSNTLLAGPGALSFGTTYNSGSLNLTSTNGLKIQWGPDAFNVGIDNVAFTVQATQTNGAVPEPSTWAMMLVGFGAVGAALRRRQQVQLRYA</sequence>
<reference evidence="3 4" key="1">
    <citation type="submission" date="2020-08" db="EMBL/GenBank/DDBJ databases">
        <title>The genome sequence of type strain Novosphingobium piscinae KCTC 42194.</title>
        <authorList>
            <person name="Liu Y."/>
        </authorList>
    </citation>
    <scope>NUCLEOTIDE SEQUENCE [LARGE SCALE GENOMIC DNA]</scope>
    <source>
        <strain evidence="3 4">KCTC 42194</strain>
    </source>
</reference>
<accession>A0A7X1KPW4</accession>
<feature type="chain" id="PRO_5031134477" evidence="1">
    <location>
        <begin position="16"/>
        <end position="206"/>
    </location>
</feature>
<evidence type="ECO:0000256" key="1">
    <source>
        <dbReference type="SAM" id="SignalP"/>
    </source>
</evidence>
<evidence type="ECO:0000313" key="4">
    <source>
        <dbReference type="Proteomes" id="UP000551327"/>
    </source>
</evidence>
<proteinExistence type="predicted"/>
<dbReference type="NCBIfam" id="NF035944">
    <property type="entry name" value="PEPxxWA-CTERM"/>
    <property type="match status" value="1"/>
</dbReference>
<organism evidence="3 4">
    <name type="scientific">Novosphingobium piscinae</name>
    <dbReference type="NCBI Taxonomy" id="1507448"/>
    <lineage>
        <taxon>Bacteria</taxon>
        <taxon>Pseudomonadati</taxon>
        <taxon>Pseudomonadota</taxon>
        <taxon>Alphaproteobacteria</taxon>
        <taxon>Sphingomonadales</taxon>
        <taxon>Sphingomonadaceae</taxon>
        <taxon>Novosphingobium</taxon>
    </lineage>
</organism>
<dbReference type="InterPro" id="IPR013424">
    <property type="entry name" value="Ice-binding_C"/>
</dbReference>
<evidence type="ECO:0000313" key="3">
    <source>
        <dbReference type="EMBL" id="MBC2669147.1"/>
    </source>
</evidence>
<feature type="signal peptide" evidence="1">
    <location>
        <begin position="1"/>
        <end position="15"/>
    </location>
</feature>
<feature type="domain" description="Ice-binding protein C-terminal" evidence="2">
    <location>
        <begin position="174"/>
        <end position="198"/>
    </location>
</feature>
<dbReference type="RefSeq" id="WP_185679029.1">
    <property type="nucleotide sequence ID" value="NZ_JACLAX010000006.1"/>
</dbReference>
<evidence type="ECO:0000259" key="2">
    <source>
        <dbReference type="Pfam" id="PF07589"/>
    </source>
</evidence>
<name>A0A7X1KPW4_9SPHN</name>
<dbReference type="EMBL" id="JACLAX010000006">
    <property type="protein sequence ID" value="MBC2669147.1"/>
    <property type="molecule type" value="Genomic_DNA"/>
</dbReference>
<dbReference type="NCBIfam" id="TIGR02595">
    <property type="entry name" value="PEP_CTERM"/>
    <property type="match status" value="1"/>
</dbReference>
<dbReference type="Pfam" id="PF07589">
    <property type="entry name" value="PEP-CTERM"/>
    <property type="match status" value="1"/>
</dbReference>
<protein>
    <submittedName>
        <fullName evidence="3">PEP-CTERM sorting domain-containing protein</fullName>
    </submittedName>
</protein>
<gene>
    <name evidence="3" type="ORF">H7F53_08325</name>
</gene>
<dbReference type="AlphaFoldDB" id="A0A7X1KPW4"/>
<dbReference type="Proteomes" id="UP000551327">
    <property type="component" value="Unassembled WGS sequence"/>
</dbReference>
<keyword evidence="1" id="KW-0732">Signal</keyword>
<comment type="caution">
    <text evidence="3">The sequence shown here is derived from an EMBL/GenBank/DDBJ whole genome shotgun (WGS) entry which is preliminary data.</text>
</comment>